<dbReference type="KEGG" id="pfp:PFL1_06664"/>
<dbReference type="OrthoDB" id="5959761at2759"/>
<feature type="signal peptide" evidence="1">
    <location>
        <begin position="1"/>
        <end position="24"/>
    </location>
</feature>
<dbReference type="Gene3D" id="3.20.20.80">
    <property type="entry name" value="Glycosidases"/>
    <property type="match status" value="1"/>
</dbReference>
<dbReference type="FunFam" id="3.20.20.80:FF:000298">
    <property type="entry name" value="Chromosome 1, whole genome shotgun sequence"/>
    <property type="match status" value="1"/>
</dbReference>
<evidence type="ECO:0000313" key="4">
    <source>
        <dbReference type="Proteomes" id="UP000053664"/>
    </source>
</evidence>
<organism evidence="3 4">
    <name type="scientific">Pseudozyma flocculosa PF-1</name>
    <dbReference type="NCBI Taxonomy" id="1277687"/>
    <lineage>
        <taxon>Eukaryota</taxon>
        <taxon>Fungi</taxon>
        <taxon>Dikarya</taxon>
        <taxon>Basidiomycota</taxon>
        <taxon>Ustilaginomycotina</taxon>
        <taxon>Ustilaginomycetes</taxon>
        <taxon>Ustilaginales</taxon>
        <taxon>Ustilaginaceae</taxon>
        <taxon>Pseudozyma</taxon>
    </lineage>
</organism>
<dbReference type="Pfam" id="PF11790">
    <property type="entry name" value="Glyco_hydro_cc"/>
    <property type="match status" value="1"/>
</dbReference>
<proteinExistence type="predicted"/>
<accession>A0A061H0K4</accession>
<dbReference type="RefSeq" id="XP_007882401.1">
    <property type="nucleotide sequence ID" value="XM_007884210.1"/>
</dbReference>
<dbReference type="HOGENOM" id="CLU_040908_1_0_1"/>
<gene>
    <name evidence="3" type="ORF">PFL1_06664</name>
</gene>
<protein>
    <recommendedName>
        <fullName evidence="2">Asl1-like glycosyl hydrolase catalytic domain-containing protein</fullName>
    </recommendedName>
</protein>
<dbReference type="GeneID" id="19320736"/>
<dbReference type="AlphaFoldDB" id="A0A061H0K4"/>
<name>A0A061H0K4_9BASI</name>
<dbReference type="PANTHER" id="PTHR34154">
    <property type="entry name" value="ALKALI-SENSITIVE LINKAGE PROTEIN 1"/>
    <property type="match status" value="1"/>
</dbReference>
<keyword evidence="1" id="KW-0732">Signal</keyword>
<feature type="chain" id="PRO_5001603280" description="Asl1-like glycosyl hydrolase catalytic domain-containing protein" evidence="1">
    <location>
        <begin position="25"/>
        <end position="358"/>
    </location>
</feature>
<dbReference type="GO" id="GO:0071966">
    <property type="term" value="P:fungal-type cell wall polysaccharide metabolic process"/>
    <property type="evidence" value="ECO:0007669"/>
    <property type="project" value="TreeGrafter"/>
</dbReference>
<dbReference type="Proteomes" id="UP000053664">
    <property type="component" value="Unassembled WGS sequence"/>
</dbReference>
<sequence>MLSFKLSITAAIVAALALFTYTEACERGLSWGTEDILGTKMGKGYVSWYWHWQDAANKYLDQRGLEFVPCFWGPKYQDKWNQRKKEMAHDLPKHILAFNEPEIPGQANMGPKHAARLFMQEIQPYAKKGVKLSSPQMVYKLDWLETFMDECDKLGCQIDFMALHWYGTHKDLTAFKKWISSVHKRFNRPIWVTEYGITSAAGASQQDIKNFHMKATTWMEQTGYVQRASWLGCFKVNSPPDSYASNKNAFFNGNGSLRDLAYWYIYTSGSNSKRDTIPHHRHQRSLPGMVHVPRSGVVHTDLDGATIIDDEDTFEPYQDIVECDDYCQLRKASIEKFEAKYGRLVDEEADDDEEATKA</sequence>
<dbReference type="SUPFAM" id="SSF51445">
    <property type="entry name" value="(Trans)glycosidases"/>
    <property type="match status" value="1"/>
</dbReference>
<dbReference type="EMBL" id="KE361650">
    <property type="protein sequence ID" value="EPQ25797.1"/>
    <property type="molecule type" value="Genomic_DNA"/>
</dbReference>
<dbReference type="InterPro" id="IPR017853">
    <property type="entry name" value="GH"/>
</dbReference>
<reference evidence="3 4" key="1">
    <citation type="journal article" date="2013" name="Plant Cell">
        <title>The transition from a phytopathogenic smut ancestor to an anamorphic biocontrol agent deciphered by comparative whole-genome analysis.</title>
        <authorList>
            <person name="Lefebvre F."/>
            <person name="Joly D.L."/>
            <person name="Labbe C."/>
            <person name="Teichmann B."/>
            <person name="Linning R."/>
            <person name="Belzile F."/>
            <person name="Bakkeren G."/>
            <person name="Belanger R.R."/>
        </authorList>
    </citation>
    <scope>NUCLEOTIDE SEQUENCE [LARGE SCALE GENOMIC DNA]</scope>
    <source>
        <strain evidence="3 4">PF-1</strain>
    </source>
</reference>
<dbReference type="InterPro" id="IPR024655">
    <property type="entry name" value="Asl1_glyco_hydro_catalytic"/>
</dbReference>
<evidence type="ECO:0000259" key="2">
    <source>
        <dbReference type="Pfam" id="PF11790"/>
    </source>
</evidence>
<feature type="domain" description="Asl1-like glycosyl hydrolase catalytic" evidence="2">
    <location>
        <begin position="28"/>
        <end position="264"/>
    </location>
</feature>
<dbReference type="PANTHER" id="PTHR34154:SF3">
    <property type="entry name" value="ALKALI-SENSITIVE LINKAGE PROTEIN 1"/>
    <property type="match status" value="1"/>
</dbReference>
<dbReference type="InterPro" id="IPR053183">
    <property type="entry name" value="ASL1"/>
</dbReference>
<evidence type="ECO:0000313" key="3">
    <source>
        <dbReference type="EMBL" id="EPQ25797.1"/>
    </source>
</evidence>
<evidence type="ECO:0000256" key="1">
    <source>
        <dbReference type="SAM" id="SignalP"/>
    </source>
</evidence>
<dbReference type="eggNOG" id="ENOG502RXK9">
    <property type="taxonomic scope" value="Eukaryota"/>
</dbReference>
<dbReference type="GO" id="GO:0009277">
    <property type="term" value="C:fungal-type cell wall"/>
    <property type="evidence" value="ECO:0007669"/>
    <property type="project" value="TreeGrafter"/>
</dbReference>